<dbReference type="AlphaFoldDB" id="A0AAN9QLV4"/>
<sequence>MSGHSVWEGLRRIKVLTFRHAGPTIVGRTQSCHVRKGLWKGLSWPMLVEIVSGPPHHLILKVSRGCDSIRLDPNLKLFSASPRSGKVMPKGKNHANKKVLSSVKDLNLREIRLQGADKYDTYACMSLQQIGYGSKDVQIGCRTSKNFYDLLGSFVSHIVNGPLKIAKSYSAKLMAYEAMLTMKSNME</sequence>
<proteinExistence type="predicted"/>
<name>A0AAN9QLV4_CANGL</name>
<reference evidence="1 2" key="1">
    <citation type="submission" date="2024-01" db="EMBL/GenBank/DDBJ databases">
        <title>The genomes of 5 underutilized Papilionoideae crops provide insights into root nodulation and disease resistanc.</title>
        <authorList>
            <person name="Jiang F."/>
        </authorList>
    </citation>
    <scope>NUCLEOTIDE SEQUENCE [LARGE SCALE GENOMIC DNA]</scope>
    <source>
        <strain evidence="1">LVBAO_FW01</strain>
        <tissue evidence="1">Leaves</tissue>
    </source>
</reference>
<evidence type="ECO:0000313" key="1">
    <source>
        <dbReference type="EMBL" id="KAK7339216.1"/>
    </source>
</evidence>
<dbReference type="Proteomes" id="UP001367508">
    <property type="component" value="Unassembled WGS sequence"/>
</dbReference>
<gene>
    <name evidence="1" type="ORF">VNO77_19871</name>
</gene>
<accession>A0AAN9QLV4</accession>
<keyword evidence="2" id="KW-1185">Reference proteome</keyword>
<dbReference type="EMBL" id="JAYMYQ010000004">
    <property type="protein sequence ID" value="KAK7339216.1"/>
    <property type="molecule type" value="Genomic_DNA"/>
</dbReference>
<protein>
    <submittedName>
        <fullName evidence="1">Uncharacterized protein</fullName>
    </submittedName>
</protein>
<organism evidence="1 2">
    <name type="scientific">Canavalia gladiata</name>
    <name type="common">Sword bean</name>
    <name type="synonym">Dolichos gladiatus</name>
    <dbReference type="NCBI Taxonomy" id="3824"/>
    <lineage>
        <taxon>Eukaryota</taxon>
        <taxon>Viridiplantae</taxon>
        <taxon>Streptophyta</taxon>
        <taxon>Embryophyta</taxon>
        <taxon>Tracheophyta</taxon>
        <taxon>Spermatophyta</taxon>
        <taxon>Magnoliopsida</taxon>
        <taxon>eudicotyledons</taxon>
        <taxon>Gunneridae</taxon>
        <taxon>Pentapetalae</taxon>
        <taxon>rosids</taxon>
        <taxon>fabids</taxon>
        <taxon>Fabales</taxon>
        <taxon>Fabaceae</taxon>
        <taxon>Papilionoideae</taxon>
        <taxon>50 kb inversion clade</taxon>
        <taxon>NPAAA clade</taxon>
        <taxon>indigoferoid/millettioid clade</taxon>
        <taxon>Phaseoleae</taxon>
        <taxon>Canavalia</taxon>
    </lineage>
</organism>
<evidence type="ECO:0000313" key="2">
    <source>
        <dbReference type="Proteomes" id="UP001367508"/>
    </source>
</evidence>
<comment type="caution">
    <text evidence="1">The sequence shown here is derived from an EMBL/GenBank/DDBJ whole genome shotgun (WGS) entry which is preliminary data.</text>
</comment>